<feature type="non-terminal residue" evidence="1">
    <location>
        <position position="1"/>
    </location>
</feature>
<name>A0ABN9RFT7_9DINO</name>
<feature type="non-terminal residue" evidence="1">
    <location>
        <position position="321"/>
    </location>
</feature>
<protein>
    <recommendedName>
        <fullName evidence="3">Dymeclin</fullName>
    </recommendedName>
</protein>
<evidence type="ECO:0000313" key="2">
    <source>
        <dbReference type="Proteomes" id="UP001189429"/>
    </source>
</evidence>
<reference evidence="1" key="1">
    <citation type="submission" date="2023-10" db="EMBL/GenBank/DDBJ databases">
        <authorList>
            <person name="Chen Y."/>
            <person name="Shah S."/>
            <person name="Dougan E. K."/>
            <person name="Thang M."/>
            <person name="Chan C."/>
        </authorList>
    </citation>
    <scope>NUCLEOTIDE SEQUENCE [LARGE SCALE GENOMIC DNA]</scope>
</reference>
<dbReference type="Proteomes" id="UP001189429">
    <property type="component" value="Unassembled WGS sequence"/>
</dbReference>
<evidence type="ECO:0000313" key="1">
    <source>
        <dbReference type="EMBL" id="CAK0817609.1"/>
    </source>
</evidence>
<proteinExistence type="predicted"/>
<gene>
    <name evidence="1" type="ORF">PCOR1329_LOCUS20168</name>
</gene>
<dbReference type="EMBL" id="CAUYUJ010006514">
    <property type="protein sequence ID" value="CAK0817609.1"/>
    <property type="molecule type" value="Genomic_DNA"/>
</dbReference>
<keyword evidence="2" id="KW-1185">Reference proteome</keyword>
<comment type="caution">
    <text evidence="1">The sequence shown here is derived from an EMBL/GenBank/DDBJ whole genome shotgun (WGS) entry which is preliminary data.</text>
</comment>
<evidence type="ECO:0008006" key="3">
    <source>
        <dbReference type="Google" id="ProtNLM"/>
    </source>
</evidence>
<organism evidence="1 2">
    <name type="scientific">Prorocentrum cordatum</name>
    <dbReference type="NCBI Taxonomy" id="2364126"/>
    <lineage>
        <taxon>Eukaryota</taxon>
        <taxon>Sar</taxon>
        <taxon>Alveolata</taxon>
        <taxon>Dinophyceae</taxon>
        <taxon>Prorocentrales</taxon>
        <taxon>Prorocentraceae</taxon>
        <taxon>Prorocentrum</taxon>
    </lineage>
</organism>
<accession>A0ABN9RFT7</accession>
<sequence>ELSRSPADDCLLGGCPSPFNSDGPPGDLAALARIEAEGAGGDPFAQAHPQLGGFLESFAAGRRLVPSLCALLRRFPRLPQRDRLAAFGPLRRLVCTLLSCVGGAQYLAQDATTYSTFLNLLDGDGGAAGKGGKGVARDSGCLPPVPRFPEPLARSAIGAPQLAALVSMHVRAARLVLLLLARTRQKGQGGLLAESEALPLLTALHQLCAKSSAGRDSVVCAFRSLLTVEWLLRQAEGRLDEVAPPGAVHAAASAAAAARPSLRHLVAVLHALVLGDPAACVAEKFGSRVLALAGRALELLEAGAASVDGAEGGSKSSLEFA</sequence>